<dbReference type="Proteomes" id="UP000324800">
    <property type="component" value="Unassembled WGS sequence"/>
</dbReference>
<reference evidence="1 2" key="1">
    <citation type="submission" date="2019-03" db="EMBL/GenBank/DDBJ databases">
        <title>Single cell metagenomics reveals metabolic interactions within the superorganism composed of flagellate Streblomastix strix and complex community of Bacteroidetes bacteria on its surface.</title>
        <authorList>
            <person name="Treitli S.C."/>
            <person name="Kolisko M."/>
            <person name="Husnik F."/>
            <person name="Keeling P."/>
            <person name="Hampl V."/>
        </authorList>
    </citation>
    <scope>NUCLEOTIDE SEQUENCE [LARGE SCALE GENOMIC DNA]</scope>
    <source>
        <strain evidence="1">ST1C</strain>
    </source>
</reference>
<dbReference type="EMBL" id="SNRW01031619">
    <property type="protein sequence ID" value="KAA6357309.1"/>
    <property type="molecule type" value="Genomic_DNA"/>
</dbReference>
<dbReference type="AlphaFoldDB" id="A0A5J4TGS3"/>
<comment type="caution">
    <text evidence="1">The sequence shown here is derived from an EMBL/GenBank/DDBJ whole genome shotgun (WGS) entry which is preliminary data.</text>
</comment>
<accession>A0A5J4TGS3</accession>
<sequence>MTNVKTHGSISVEPNMESEPEERFQGFVDQHVMERAFQIYFNCPIFWSNHFAQSVYIFHLKLIANENIRLIQLKSLSLTFSTISSLSSVSIRLDKAQSWINEHLYQGMNLLLSKYCGLPGLLH</sequence>
<gene>
    <name evidence="1" type="ORF">EZS28_047165</name>
</gene>
<evidence type="ECO:0000313" key="2">
    <source>
        <dbReference type="Proteomes" id="UP000324800"/>
    </source>
</evidence>
<organism evidence="1 2">
    <name type="scientific">Streblomastix strix</name>
    <dbReference type="NCBI Taxonomy" id="222440"/>
    <lineage>
        <taxon>Eukaryota</taxon>
        <taxon>Metamonada</taxon>
        <taxon>Preaxostyla</taxon>
        <taxon>Oxymonadida</taxon>
        <taxon>Streblomastigidae</taxon>
        <taxon>Streblomastix</taxon>
    </lineage>
</organism>
<name>A0A5J4TGS3_9EUKA</name>
<protein>
    <submittedName>
        <fullName evidence="1">Uncharacterized protein</fullName>
    </submittedName>
</protein>
<proteinExistence type="predicted"/>
<evidence type="ECO:0000313" key="1">
    <source>
        <dbReference type="EMBL" id="KAA6357309.1"/>
    </source>
</evidence>